<accession>A0A545TD24</accession>
<dbReference type="PANTHER" id="PTHR11731">
    <property type="entry name" value="PROTEASE FAMILY S9B,C DIPEPTIDYL-PEPTIDASE IV-RELATED"/>
    <property type="match status" value="1"/>
</dbReference>
<dbReference type="SUPFAM" id="SSF53474">
    <property type="entry name" value="alpha/beta-Hydrolases"/>
    <property type="match status" value="1"/>
</dbReference>
<dbReference type="Pfam" id="PF00326">
    <property type="entry name" value="Peptidase_S9"/>
    <property type="match status" value="1"/>
</dbReference>
<dbReference type="OrthoDB" id="1094230at2"/>
<dbReference type="Gene3D" id="3.40.50.1820">
    <property type="entry name" value="alpha/beta hydrolase"/>
    <property type="match status" value="1"/>
</dbReference>
<name>A0A545TD24_9GAMM</name>
<dbReference type="Gene3D" id="2.140.10.30">
    <property type="entry name" value="Dipeptidylpeptidase IV, N-terminal domain"/>
    <property type="match status" value="2"/>
</dbReference>
<evidence type="ECO:0000313" key="4">
    <source>
        <dbReference type="EMBL" id="TQV75076.1"/>
    </source>
</evidence>
<dbReference type="AlphaFoldDB" id="A0A545TD24"/>
<feature type="chain" id="PRO_5021727942" evidence="1">
    <location>
        <begin position="22"/>
        <end position="805"/>
    </location>
</feature>
<evidence type="ECO:0000313" key="5">
    <source>
        <dbReference type="Proteomes" id="UP000317839"/>
    </source>
</evidence>
<dbReference type="InterPro" id="IPR001375">
    <property type="entry name" value="Peptidase_S9_cat"/>
</dbReference>
<evidence type="ECO:0000259" key="2">
    <source>
        <dbReference type="Pfam" id="PF00326"/>
    </source>
</evidence>
<proteinExistence type="predicted"/>
<protein>
    <submittedName>
        <fullName evidence="4">S9 family peptidase</fullName>
    </submittedName>
</protein>
<dbReference type="SUPFAM" id="SSF82171">
    <property type="entry name" value="DPP6 N-terminal domain-like"/>
    <property type="match status" value="1"/>
</dbReference>
<dbReference type="InterPro" id="IPR029058">
    <property type="entry name" value="AB_hydrolase_fold"/>
</dbReference>
<feature type="signal peptide" evidence="1">
    <location>
        <begin position="1"/>
        <end position="21"/>
    </location>
</feature>
<dbReference type="PANTHER" id="PTHR11731:SF193">
    <property type="entry name" value="DIPEPTIDYL PEPTIDASE 9"/>
    <property type="match status" value="1"/>
</dbReference>
<dbReference type="RefSeq" id="WP_142941693.1">
    <property type="nucleotide sequence ID" value="NZ_VIKR01000002.1"/>
</dbReference>
<organism evidence="4 5">
    <name type="scientific">Aliikangiella marina</name>
    <dbReference type="NCBI Taxonomy" id="1712262"/>
    <lineage>
        <taxon>Bacteria</taxon>
        <taxon>Pseudomonadati</taxon>
        <taxon>Pseudomonadota</taxon>
        <taxon>Gammaproteobacteria</taxon>
        <taxon>Oceanospirillales</taxon>
        <taxon>Pleioneaceae</taxon>
        <taxon>Aliikangiella</taxon>
    </lineage>
</organism>
<dbReference type="GO" id="GO:0006508">
    <property type="term" value="P:proteolysis"/>
    <property type="evidence" value="ECO:0007669"/>
    <property type="project" value="InterPro"/>
</dbReference>
<sequence length="805" mass="92516">MRLTKSIIGMTLACASMAILADKPVNSTIVNNDLTMNKIMADPDWMGNAPNNPRWSHDGQSIIYSQKVVGHTHRQDFKLQLGAQSIEAIPVEQALWTASQSAAKSTDKSQGVFIYQGDVYWTNYQTGEIKALTADEESQSRAQFIDNDKVSYFEGRKVFVYDLASKLSTQIAEFKTQVDPNKEKKKSYLEQSQPRLFQYIDKKQKEDKFQKERREKNKLSKNKTFYLGSGIEISTFRLSPDANWMVVGTIKAKLSGEADHMPEFVTGSGYVNDRKVRPLVGTSKPRNETFYLFDLVNHKRYPIDTANLPGINDDPLEDLKQSSAKKIGYKYQELQGPRAVYAYNWRANGGVEWTRDSRKFSILLYSYDNKDRWLVGMDTKDQKSKTLHWMSDEAWINDWTFNEFGWLPDNQTAYYLSEEDGYSHIYIKKGKRKARQLTEGKWEVSDLTISQDGQNIYFKANKKHPGIYEIYRVSTKGGKIEALTDLGGVNDYVLSPKEDRLVIRHSTTTQLPELFLVNIADKQAPVKLTNTSSEAFKAIEWNKPEIVEVPSSKIKRNIYSRFYQAETNARDGEDKKKPAVIFVHGAGYLQNAHQGWSGYFREFMFHNLLTRQGYVVLDMDFRASKGYGRDWRTAIYRQMGTPELEDLVDGANWLVENHNVDPKRIGIYGGSYGGFMTFMALFKEPEVFAAGASLRPVTDWAHYNHGYTSNILNTPEVDPEAYERSSPIEFADGLNKPLLIAHGMVDDNVFFKDSVRLVQRLIELEKTRYFETAIYPVEPHGFREPSSWLDEYTRIHLLFERHLNP</sequence>
<evidence type="ECO:0000259" key="3">
    <source>
        <dbReference type="Pfam" id="PF00930"/>
    </source>
</evidence>
<dbReference type="GO" id="GO:0008236">
    <property type="term" value="F:serine-type peptidase activity"/>
    <property type="evidence" value="ECO:0007669"/>
    <property type="project" value="InterPro"/>
</dbReference>
<dbReference type="Pfam" id="PF00930">
    <property type="entry name" value="DPPIV_N"/>
    <property type="match status" value="1"/>
</dbReference>
<dbReference type="GO" id="GO:0008239">
    <property type="term" value="F:dipeptidyl-peptidase activity"/>
    <property type="evidence" value="ECO:0007669"/>
    <property type="project" value="TreeGrafter"/>
</dbReference>
<dbReference type="InterPro" id="IPR002469">
    <property type="entry name" value="Peptidase_S9B_N"/>
</dbReference>
<feature type="domain" description="Peptidase S9 prolyl oligopeptidase catalytic" evidence="2">
    <location>
        <begin position="608"/>
        <end position="804"/>
    </location>
</feature>
<comment type="caution">
    <text evidence="4">The sequence shown here is derived from an EMBL/GenBank/DDBJ whole genome shotgun (WGS) entry which is preliminary data.</text>
</comment>
<dbReference type="Proteomes" id="UP000317839">
    <property type="component" value="Unassembled WGS sequence"/>
</dbReference>
<reference evidence="4 5" key="1">
    <citation type="submission" date="2019-06" db="EMBL/GenBank/DDBJ databases">
        <title>Draft genome of Aliikangiella marina GYP-15.</title>
        <authorList>
            <person name="Wang G."/>
        </authorList>
    </citation>
    <scope>NUCLEOTIDE SEQUENCE [LARGE SCALE GENOMIC DNA]</scope>
    <source>
        <strain evidence="4 5">GYP-15</strain>
    </source>
</reference>
<dbReference type="EMBL" id="VIKR01000002">
    <property type="protein sequence ID" value="TQV75076.1"/>
    <property type="molecule type" value="Genomic_DNA"/>
</dbReference>
<feature type="domain" description="Dipeptidylpeptidase IV N-terminal" evidence="3">
    <location>
        <begin position="351"/>
        <end position="509"/>
    </location>
</feature>
<keyword evidence="1" id="KW-0732">Signal</keyword>
<keyword evidence="5" id="KW-1185">Reference proteome</keyword>
<dbReference type="InterPro" id="IPR050278">
    <property type="entry name" value="Serine_Prot_S9B/DPPIV"/>
</dbReference>
<evidence type="ECO:0000256" key="1">
    <source>
        <dbReference type="SAM" id="SignalP"/>
    </source>
</evidence>
<gene>
    <name evidence="4" type="ORF">FLL45_09040</name>
</gene>